<dbReference type="Ensembl" id="ENSLCAT00010045766.1">
    <property type="protein sequence ID" value="ENSLCAP00010044662.1"/>
    <property type="gene ID" value="ENSLCAG00010020752.1"/>
</dbReference>
<protein>
    <recommendedName>
        <fullName evidence="3">Tc1-like transposase DDE domain-containing protein</fullName>
    </recommendedName>
</protein>
<reference evidence="2" key="1">
    <citation type="submission" date="2015-09" db="EMBL/GenBank/DDBJ databases">
        <authorList>
            <person name="Sai Rama Sridatta P."/>
        </authorList>
    </citation>
    <scope>NUCLEOTIDE SEQUENCE [LARGE SCALE GENOMIC DNA]</scope>
</reference>
<dbReference type="AlphaFoldDB" id="A0A4W6F1X7"/>
<accession>A0A4W6F1X7</accession>
<dbReference type="InterPro" id="IPR001888">
    <property type="entry name" value="Transposase_1"/>
</dbReference>
<keyword evidence="2" id="KW-1185">Reference proteome</keyword>
<dbReference type="InParanoid" id="A0A4W6F1X7"/>
<dbReference type="Proteomes" id="UP000314980">
    <property type="component" value="Unassembled WGS sequence"/>
</dbReference>
<evidence type="ECO:0008006" key="3">
    <source>
        <dbReference type="Google" id="ProtNLM"/>
    </source>
</evidence>
<dbReference type="GO" id="GO:0003676">
    <property type="term" value="F:nucleic acid binding"/>
    <property type="evidence" value="ECO:0007669"/>
    <property type="project" value="InterPro"/>
</dbReference>
<dbReference type="InterPro" id="IPR036397">
    <property type="entry name" value="RNaseH_sf"/>
</dbReference>
<organism evidence="1 2">
    <name type="scientific">Lates calcarifer</name>
    <name type="common">Barramundi</name>
    <name type="synonym">Holocentrus calcarifer</name>
    <dbReference type="NCBI Taxonomy" id="8187"/>
    <lineage>
        <taxon>Eukaryota</taxon>
        <taxon>Metazoa</taxon>
        <taxon>Chordata</taxon>
        <taxon>Craniata</taxon>
        <taxon>Vertebrata</taxon>
        <taxon>Euteleostomi</taxon>
        <taxon>Actinopterygii</taxon>
        <taxon>Neopterygii</taxon>
        <taxon>Teleostei</taxon>
        <taxon>Neoteleostei</taxon>
        <taxon>Acanthomorphata</taxon>
        <taxon>Carangaria</taxon>
        <taxon>Carangaria incertae sedis</taxon>
        <taxon>Centropomidae</taxon>
        <taxon>Lates</taxon>
    </lineage>
</organism>
<proteinExistence type="predicted"/>
<evidence type="ECO:0000313" key="2">
    <source>
        <dbReference type="Proteomes" id="UP000314980"/>
    </source>
</evidence>
<reference evidence="1" key="2">
    <citation type="submission" date="2025-08" db="UniProtKB">
        <authorList>
            <consortium name="Ensembl"/>
        </authorList>
    </citation>
    <scope>IDENTIFICATION</scope>
</reference>
<dbReference type="Gene3D" id="3.30.420.10">
    <property type="entry name" value="Ribonuclease H-like superfamily/Ribonuclease H"/>
    <property type="match status" value="1"/>
</dbReference>
<evidence type="ECO:0000313" key="1">
    <source>
        <dbReference type="Ensembl" id="ENSLCAP00010044662.1"/>
    </source>
</evidence>
<dbReference type="STRING" id="8187.ENSLCAP00010044662"/>
<reference evidence="1" key="3">
    <citation type="submission" date="2025-09" db="UniProtKB">
        <authorList>
            <consortium name="Ensembl"/>
        </authorList>
    </citation>
    <scope>IDENTIFICATION</scope>
</reference>
<sequence length="118" mass="13331">VVTLSHKMAVDALENTIATKDEARQSKSKVKAMLIVLFGINGIILEEWVPEGSRVNQHYYKQVLELFIFHQDNVPAHTALSVKQFLAQKQVTVLDHPPYSPALAPFEIKRKVNSGYMD</sequence>
<dbReference type="Pfam" id="PF01359">
    <property type="entry name" value="Transposase_1"/>
    <property type="match status" value="1"/>
</dbReference>
<name>A0A4W6F1X7_LATCA</name>